<evidence type="ECO:0000256" key="2">
    <source>
        <dbReference type="ARBA" id="ARBA00022946"/>
    </source>
</evidence>
<keyword evidence="2" id="KW-0809">Transit peptide</keyword>
<dbReference type="FunCoup" id="A0A6P8J4S4">
    <property type="interactions" value="637"/>
</dbReference>
<keyword evidence="4" id="KW-1135">Mitochondrion nucleoid</keyword>
<gene>
    <name evidence="8" type="primary">LOC116306560</name>
</gene>
<dbReference type="RefSeq" id="XP_031572495.1">
    <property type="nucleotide sequence ID" value="XM_031716635.1"/>
</dbReference>
<keyword evidence="3" id="KW-0496">Mitochondrion</keyword>
<dbReference type="GO" id="GO:0034551">
    <property type="term" value="P:mitochondrial respiratory chain complex III assembly"/>
    <property type="evidence" value="ECO:0007669"/>
    <property type="project" value="TreeGrafter"/>
</dbReference>
<protein>
    <recommendedName>
        <fullName evidence="6">Mitochondrial nucleoid factor 1</fullName>
    </recommendedName>
    <alternativeName>
        <fullName evidence="5">Mitochondrial protein M19</fullName>
    </alternativeName>
</protein>
<organism evidence="7 8">
    <name type="scientific">Actinia tenebrosa</name>
    <name type="common">Australian red waratah sea anemone</name>
    <dbReference type="NCBI Taxonomy" id="6105"/>
    <lineage>
        <taxon>Eukaryota</taxon>
        <taxon>Metazoa</taxon>
        <taxon>Cnidaria</taxon>
        <taxon>Anthozoa</taxon>
        <taxon>Hexacorallia</taxon>
        <taxon>Actiniaria</taxon>
        <taxon>Actiniidae</taxon>
        <taxon>Actinia</taxon>
    </lineage>
</organism>
<dbReference type="OrthoDB" id="6266314at2759"/>
<evidence type="ECO:0000256" key="3">
    <source>
        <dbReference type="ARBA" id="ARBA00023128"/>
    </source>
</evidence>
<dbReference type="PANTHER" id="PTHR34260:SF1">
    <property type="entry name" value="UBIQUINOL-CYTOCHROME-C REDUCTASE COMPLEX ASSEMBLY FACTOR 2"/>
    <property type="match status" value="1"/>
</dbReference>
<evidence type="ECO:0000256" key="4">
    <source>
        <dbReference type="ARBA" id="ARBA00023271"/>
    </source>
</evidence>
<dbReference type="InParanoid" id="A0A6P8J4S4"/>
<evidence type="ECO:0000313" key="8">
    <source>
        <dbReference type="RefSeq" id="XP_031572495.1"/>
    </source>
</evidence>
<dbReference type="Pfam" id="PF20180">
    <property type="entry name" value="UQCC2_CBP6"/>
    <property type="match status" value="1"/>
</dbReference>
<evidence type="ECO:0000256" key="1">
    <source>
        <dbReference type="ARBA" id="ARBA00004436"/>
    </source>
</evidence>
<keyword evidence="7" id="KW-1185">Reference proteome</keyword>
<dbReference type="AlphaFoldDB" id="A0A6P8J4S4"/>
<dbReference type="GO" id="GO:0042645">
    <property type="term" value="C:mitochondrial nucleoid"/>
    <property type="evidence" value="ECO:0007669"/>
    <property type="project" value="UniProtKB-SubCell"/>
</dbReference>
<comment type="subcellular location">
    <subcellularLocation>
        <location evidence="1">Mitochondrion matrix</location>
        <location evidence="1">Mitochondrion nucleoid</location>
    </subcellularLocation>
</comment>
<name>A0A6P8J4S4_ACTTE</name>
<dbReference type="PANTHER" id="PTHR34260">
    <property type="entry name" value="UBIQUINOL-CYTOCHROME-C REDUCTASE COMPLEX ASSEMBLY FACTOR 2"/>
    <property type="match status" value="1"/>
</dbReference>
<reference evidence="8" key="1">
    <citation type="submission" date="2025-08" db="UniProtKB">
        <authorList>
            <consortium name="RefSeq"/>
        </authorList>
    </citation>
    <scope>IDENTIFICATION</scope>
    <source>
        <tissue evidence="8">Tentacle</tissue>
    </source>
</reference>
<accession>A0A6P8J4S4</accession>
<evidence type="ECO:0000256" key="5">
    <source>
        <dbReference type="ARBA" id="ARBA00031206"/>
    </source>
</evidence>
<dbReference type="InterPro" id="IPR037698">
    <property type="entry name" value="UQCC2"/>
</dbReference>
<proteinExistence type="predicted"/>
<dbReference type="Proteomes" id="UP000515163">
    <property type="component" value="Unplaced"/>
</dbReference>
<sequence length="117" mass="13530">MASRSRSLTPQLYQRFRQVCEQWPVDKTRCGRDLGAHIKENFGANMKNSKIDTNEAEKMLDSLVKISSNYYKEKYPRKRDTAFSTDVAKEAGAVLSTQYQNQVREKASIWHKLVGKK</sequence>
<dbReference type="GeneID" id="116306560"/>
<dbReference type="KEGG" id="aten:116306560"/>
<evidence type="ECO:0000256" key="6">
    <source>
        <dbReference type="ARBA" id="ARBA00032983"/>
    </source>
</evidence>
<evidence type="ECO:0000313" key="7">
    <source>
        <dbReference type="Proteomes" id="UP000515163"/>
    </source>
</evidence>